<name>A0AB34GJX0_ESCRO</name>
<comment type="caution">
    <text evidence="1">The sequence shown here is derived from an EMBL/GenBank/DDBJ whole genome shotgun (WGS) entry which is preliminary data.</text>
</comment>
<sequence>MLGPRLRRRHRTQFAVTAAKQTYTLLSLVFHLNQGDRDTQVHGSFLKHVMLSSCCQAFGLTSPQTLQSRACLRTQSEGALIRACVTSRVTDGGREAEVEGVVAQTLAMELLLLRRLRRS</sequence>
<reference evidence="1 2" key="1">
    <citation type="submission" date="2022-11" db="EMBL/GenBank/DDBJ databases">
        <title>Whole genome sequence of Eschrichtius robustus ER-17-0199.</title>
        <authorList>
            <person name="Bruniche-Olsen A."/>
            <person name="Black A.N."/>
            <person name="Fields C.J."/>
            <person name="Walden K."/>
            <person name="Dewoody J.A."/>
        </authorList>
    </citation>
    <scope>NUCLEOTIDE SEQUENCE [LARGE SCALE GENOMIC DNA]</scope>
    <source>
        <strain evidence="1">ER-17-0199</strain>
        <tissue evidence="1">Blubber</tissue>
    </source>
</reference>
<keyword evidence="2" id="KW-1185">Reference proteome</keyword>
<gene>
    <name evidence="1" type="ORF">J1605_012794</name>
</gene>
<evidence type="ECO:0000313" key="1">
    <source>
        <dbReference type="EMBL" id="KAJ8779332.1"/>
    </source>
</evidence>
<proteinExistence type="predicted"/>
<evidence type="ECO:0000313" key="2">
    <source>
        <dbReference type="Proteomes" id="UP001159641"/>
    </source>
</evidence>
<dbReference type="EMBL" id="JAIQCJ010002228">
    <property type="protein sequence ID" value="KAJ8779332.1"/>
    <property type="molecule type" value="Genomic_DNA"/>
</dbReference>
<protein>
    <submittedName>
        <fullName evidence="1">Uncharacterized protein</fullName>
    </submittedName>
</protein>
<dbReference type="AlphaFoldDB" id="A0AB34GJX0"/>
<organism evidence="1 2">
    <name type="scientific">Eschrichtius robustus</name>
    <name type="common">California gray whale</name>
    <name type="synonym">Eschrichtius gibbosus</name>
    <dbReference type="NCBI Taxonomy" id="9764"/>
    <lineage>
        <taxon>Eukaryota</taxon>
        <taxon>Metazoa</taxon>
        <taxon>Chordata</taxon>
        <taxon>Craniata</taxon>
        <taxon>Vertebrata</taxon>
        <taxon>Euteleostomi</taxon>
        <taxon>Mammalia</taxon>
        <taxon>Eutheria</taxon>
        <taxon>Laurasiatheria</taxon>
        <taxon>Artiodactyla</taxon>
        <taxon>Whippomorpha</taxon>
        <taxon>Cetacea</taxon>
        <taxon>Mysticeti</taxon>
        <taxon>Eschrichtiidae</taxon>
        <taxon>Eschrichtius</taxon>
    </lineage>
</organism>
<dbReference type="Proteomes" id="UP001159641">
    <property type="component" value="Unassembled WGS sequence"/>
</dbReference>
<accession>A0AB34GJX0</accession>